<sequence length="222" mass="25319">MLDANSLRSANTPPRGGTVLGPASSRGLDPAKAAVVVPYHELRLVKEELREFDEQTQLDVREFRHRIAEAERELSGLLRSTAEFRKEVDDAEAKWHKHQDYKKVLMDAVQAALDSTKPSEPMEHAPHELLTDCFEKLHRLQNDMLEEDRKRKAFDCAQTAFSKSNALAEDISELKEVKARSMTQLQSFLELRAQQRHGKLKNAFAQLLPMSPLDLNCFLNEI</sequence>
<feature type="region of interest" description="Disordered" evidence="2">
    <location>
        <begin position="1"/>
        <end position="27"/>
    </location>
</feature>
<evidence type="ECO:0000256" key="1">
    <source>
        <dbReference type="SAM" id="Coils"/>
    </source>
</evidence>
<proteinExistence type="predicted"/>
<keyword evidence="5" id="KW-1185">Reference proteome</keyword>
<dbReference type="OrthoDB" id="294251at2759"/>
<dbReference type="Proteomes" id="UP001152797">
    <property type="component" value="Unassembled WGS sequence"/>
</dbReference>
<accession>A0A9P1CW36</accession>
<evidence type="ECO:0000313" key="3">
    <source>
        <dbReference type="EMBL" id="CAI3998157.1"/>
    </source>
</evidence>
<keyword evidence="1" id="KW-0175">Coiled coil</keyword>
<feature type="compositionally biased region" description="Polar residues" evidence="2">
    <location>
        <begin position="1"/>
        <end position="12"/>
    </location>
</feature>
<dbReference type="EMBL" id="CAMXCT010002437">
    <property type="protein sequence ID" value="CAI3998157.1"/>
    <property type="molecule type" value="Genomic_DNA"/>
</dbReference>
<name>A0A9P1CW36_9DINO</name>
<reference evidence="3" key="1">
    <citation type="submission" date="2022-10" db="EMBL/GenBank/DDBJ databases">
        <authorList>
            <person name="Chen Y."/>
            <person name="Dougan E. K."/>
            <person name="Chan C."/>
            <person name="Rhodes N."/>
            <person name="Thang M."/>
        </authorList>
    </citation>
    <scope>NUCLEOTIDE SEQUENCE</scope>
</reference>
<protein>
    <submittedName>
        <fullName evidence="3">Uncharacterized protein</fullName>
    </submittedName>
</protein>
<feature type="coiled-coil region" evidence="1">
    <location>
        <begin position="53"/>
        <end position="87"/>
    </location>
</feature>
<gene>
    <name evidence="3" type="ORF">C1SCF055_LOCUS24478</name>
</gene>
<reference evidence="4" key="2">
    <citation type="submission" date="2024-04" db="EMBL/GenBank/DDBJ databases">
        <authorList>
            <person name="Chen Y."/>
            <person name="Shah S."/>
            <person name="Dougan E. K."/>
            <person name="Thang M."/>
            <person name="Chan C."/>
        </authorList>
    </citation>
    <scope>NUCLEOTIDE SEQUENCE [LARGE SCALE GENOMIC DNA]</scope>
</reference>
<evidence type="ECO:0000313" key="5">
    <source>
        <dbReference type="Proteomes" id="UP001152797"/>
    </source>
</evidence>
<dbReference type="AlphaFoldDB" id="A0A9P1CW36"/>
<comment type="caution">
    <text evidence="3">The sequence shown here is derived from an EMBL/GenBank/DDBJ whole genome shotgun (WGS) entry which is preliminary data.</text>
</comment>
<dbReference type="EMBL" id="CAMXCT020002437">
    <property type="protein sequence ID" value="CAL1151532.1"/>
    <property type="molecule type" value="Genomic_DNA"/>
</dbReference>
<organism evidence="3">
    <name type="scientific">Cladocopium goreaui</name>
    <dbReference type="NCBI Taxonomy" id="2562237"/>
    <lineage>
        <taxon>Eukaryota</taxon>
        <taxon>Sar</taxon>
        <taxon>Alveolata</taxon>
        <taxon>Dinophyceae</taxon>
        <taxon>Suessiales</taxon>
        <taxon>Symbiodiniaceae</taxon>
        <taxon>Cladocopium</taxon>
    </lineage>
</organism>
<evidence type="ECO:0000256" key="2">
    <source>
        <dbReference type="SAM" id="MobiDB-lite"/>
    </source>
</evidence>
<evidence type="ECO:0000313" key="4">
    <source>
        <dbReference type="EMBL" id="CAL1151532.1"/>
    </source>
</evidence>
<dbReference type="EMBL" id="CAMXCT030002437">
    <property type="protein sequence ID" value="CAL4785469.1"/>
    <property type="molecule type" value="Genomic_DNA"/>
</dbReference>